<evidence type="ECO:0000259" key="1">
    <source>
        <dbReference type="PROSITE" id="PS51186"/>
    </source>
</evidence>
<dbReference type="SUPFAM" id="SSF55729">
    <property type="entry name" value="Acyl-CoA N-acyltransferases (Nat)"/>
    <property type="match status" value="1"/>
</dbReference>
<dbReference type="EMBL" id="LRQI01000090">
    <property type="protein sequence ID" value="KXA36612.1"/>
    <property type="molecule type" value="Genomic_DNA"/>
</dbReference>
<keyword evidence="7" id="KW-1185">Reference proteome</keyword>
<dbReference type="Proteomes" id="UP000293637">
    <property type="component" value="Unassembled WGS sequence"/>
</dbReference>
<evidence type="ECO:0000313" key="4">
    <source>
        <dbReference type="EMBL" id="TBW71930.1"/>
    </source>
</evidence>
<dbReference type="InterPro" id="IPR000182">
    <property type="entry name" value="GNAT_dom"/>
</dbReference>
<proteinExistence type="predicted"/>
<reference evidence="2 5" key="1">
    <citation type="submission" date="2016-01" db="EMBL/GenBank/DDBJ databases">
        <authorList>
            <person name="Mitreva M."/>
            <person name="Pepin K.H."/>
            <person name="Mihindukulasuriya K.A."/>
            <person name="Fulton R."/>
            <person name="Fronick C."/>
            <person name="O'Laughlin M."/>
            <person name="Miner T."/>
            <person name="Herter B."/>
            <person name="Rosa B.A."/>
            <person name="Cordes M."/>
            <person name="Tomlinson C."/>
            <person name="Wollam A."/>
            <person name="Palsikar V.B."/>
            <person name="Mardis E.R."/>
            <person name="Wilson R.K."/>
        </authorList>
    </citation>
    <scope>NUCLEOTIDE SEQUENCE [LARGE SCALE GENOMIC DNA]</scope>
    <source>
        <strain evidence="2 5">MJR7738</strain>
    </source>
</reference>
<reference evidence="4 6" key="2">
    <citation type="journal article" date="2019" name="Sci. Transl. Med.">
        <title>Quorum sensing between bacterial species on the skin protects against epidermal injury in atopic dermatitis.</title>
        <authorList>
            <person name="Williams M.R."/>
        </authorList>
    </citation>
    <scope>NUCLEOTIDE SEQUENCE [LARGE SCALE GENOMIC DNA]</scope>
    <source>
        <strain evidence="4 6">E7</strain>
    </source>
</reference>
<dbReference type="GeneID" id="58090430"/>
<keyword evidence="4" id="KW-0808">Transferase</keyword>
<dbReference type="PANTHER" id="PTHR43415:SF3">
    <property type="entry name" value="GNAT-FAMILY ACETYLTRANSFERASE"/>
    <property type="match status" value="1"/>
</dbReference>
<evidence type="ECO:0000313" key="3">
    <source>
        <dbReference type="EMBL" id="QEX39590.1"/>
    </source>
</evidence>
<evidence type="ECO:0000313" key="7">
    <source>
        <dbReference type="Proteomes" id="UP000325462"/>
    </source>
</evidence>
<dbReference type="InterPro" id="IPR016181">
    <property type="entry name" value="Acyl_CoA_acyltransferase"/>
</dbReference>
<dbReference type="PROSITE" id="PS51186">
    <property type="entry name" value="GNAT"/>
    <property type="match status" value="1"/>
</dbReference>
<reference evidence="3 7" key="3">
    <citation type="submission" date="2019-07" db="EMBL/GenBank/DDBJ databases">
        <title>Comparative genome analysis of staphylococcus lugdunensis shows clonal complex-dependent diversity of the putative virulence factor, ess/type vii locus.</title>
        <authorList>
            <person name="Lebeurre J."/>
            <person name="Dahyot S."/>
            <person name="Diene S."/>
            <person name="Paulay A."/>
            <person name="Aubourg M."/>
            <person name="Argemi X."/>
            <person name="Giard J.-C."/>
            <person name="Tournier I."/>
            <person name="Francois P."/>
            <person name="Pestel-Caron M."/>
        </authorList>
    </citation>
    <scope>NUCLEOTIDE SEQUENCE [LARGE SCALE GENOMIC DNA]</scope>
    <source>
        <strain evidence="3 7">SL13</strain>
    </source>
</reference>
<dbReference type="EMBL" id="CP041722">
    <property type="protein sequence ID" value="QEX39590.1"/>
    <property type="molecule type" value="Genomic_DNA"/>
</dbReference>
<dbReference type="Proteomes" id="UP000325462">
    <property type="component" value="Chromosome"/>
</dbReference>
<evidence type="ECO:0000313" key="2">
    <source>
        <dbReference type="EMBL" id="KXA36612.1"/>
    </source>
</evidence>
<dbReference type="eggNOG" id="COG1247">
    <property type="taxonomic scope" value="Bacteria"/>
</dbReference>
<dbReference type="STRING" id="28035.B6N84_10735"/>
<dbReference type="CDD" id="cd04301">
    <property type="entry name" value="NAT_SF"/>
    <property type="match status" value="1"/>
</dbReference>
<evidence type="ECO:0000313" key="5">
    <source>
        <dbReference type="Proteomes" id="UP000070063"/>
    </source>
</evidence>
<feature type="domain" description="N-acetyltransferase" evidence="1">
    <location>
        <begin position="3"/>
        <end position="163"/>
    </location>
</feature>
<sequence>MAPIIREISIKDVENFIQLLSTVYDESEFTLYNPGEYAPTIQRASKNLEKFITSPANTIFVAEQDEQLVGYAFVTTKNYERTKHEAIISLGVKYLYQRKGIGQALINAAEAWALNRHIRRLEASIVPENQSAVILFKSLGFIIEGELRDKLFINGKYYSKYVLGKLLI</sequence>
<dbReference type="GO" id="GO:0016747">
    <property type="term" value="F:acyltransferase activity, transferring groups other than amino-acyl groups"/>
    <property type="evidence" value="ECO:0007669"/>
    <property type="project" value="InterPro"/>
</dbReference>
<dbReference type="AlphaFoldDB" id="A0A133Q170"/>
<dbReference type="EMBL" id="SCHB01000005">
    <property type="protein sequence ID" value="TBW71930.1"/>
    <property type="molecule type" value="Genomic_DNA"/>
</dbReference>
<protein>
    <submittedName>
        <fullName evidence="2">Acetyltransferase, GNAT family</fullName>
    </submittedName>
    <submittedName>
        <fullName evidence="4">GNAT family N-acetyltransferase</fullName>
    </submittedName>
</protein>
<gene>
    <name evidence="4" type="ORF">EQ812_08975</name>
    <name evidence="3" type="ORF">FO454_12005</name>
    <name evidence="2" type="ORF">HMPREF3225_02174</name>
</gene>
<dbReference type="Gene3D" id="3.40.630.30">
    <property type="match status" value="1"/>
</dbReference>
<accession>A0A133Q170</accession>
<evidence type="ECO:0000313" key="6">
    <source>
        <dbReference type="Proteomes" id="UP000293637"/>
    </source>
</evidence>
<dbReference type="PANTHER" id="PTHR43415">
    <property type="entry name" value="SPERMIDINE N(1)-ACETYLTRANSFERASE"/>
    <property type="match status" value="1"/>
</dbReference>
<organism evidence="4 6">
    <name type="scientific">Staphylococcus lugdunensis</name>
    <dbReference type="NCBI Taxonomy" id="28035"/>
    <lineage>
        <taxon>Bacteria</taxon>
        <taxon>Bacillati</taxon>
        <taxon>Bacillota</taxon>
        <taxon>Bacilli</taxon>
        <taxon>Bacillales</taxon>
        <taxon>Staphylococcaceae</taxon>
        <taxon>Staphylococcus</taxon>
    </lineage>
</organism>
<name>A0A133Q170_STALU</name>
<dbReference type="RefSeq" id="WP_002459811.1">
    <property type="nucleotide sequence ID" value="NZ_AP021848.1"/>
</dbReference>
<dbReference type="Pfam" id="PF13420">
    <property type="entry name" value="Acetyltransf_4"/>
    <property type="match status" value="1"/>
</dbReference>
<dbReference type="OMA" id="FGMGVKD"/>
<dbReference type="Proteomes" id="UP000070063">
    <property type="component" value="Unassembled WGS sequence"/>
</dbReference>